<keyword evidence="2" id="KW-1185">Reference proteome</keyword>
<sequence length="224" mass="25207">MASSPNVMAGVASSGDANLVQPADKIALPVWHGRGRPRKYNTLEERAAGHVANQQVYYDRNRDVVCRKVRRCYHEEHSDARAYSQRRVDGVKSRDAVVGDTARNDESRLEEICQELSNLTSAQMPSFFLAGVYAETIDETCNNPAMHISGILARFNKLEQTASQCAQKFYQKEGCTDRWKHMDEAQKSMQEVVSLLEDLLCSVMLGKEELQVSWSQGTLSYLNV</sequence>
<reference evidence="2" key="1">
    <citation type="journal article" date="2017" name="Nat. Ecol. Evol.">
        <title>Genome expansion and lineage-specific genetic innovations in the forest pathogenic fungi Armillaria.</title>
        <authorList>
            <person name="Sipos G."/>
            <person name="Prasanna A.N."/>
            <person name="Walter M.C."/>
            <person name="O'Connor E."/>
            <person name="Balint B."/>
            <person name="Krizsan K."/>
            <person name="Kiss B."/>
            <person name="Hess J."/>
            <person name="Varga T."/>
            <person name="Slot J."/>
            <person name="Riley R."/>
            <person name="Boka B."/>
            <person name="Rigling D."/>
            <person name="Barry K."/>
            <person name="Lee J."/>
            <person name="Mihaltcheva S."/>
            <person name="LaButti K."/>
            <person name="Lipzen A."/>
            <person name="Waldron R."/>
            <person name="Moloney N.M."/>
            <person name="Sperisen C."/>
            <person name="Kredics L."/>
            <person name="Vagvoelgyi C."/>
            <person name="Patrignani A."/>
            <person name="Fitzpatrick D."/>
            <person name="Nagy I."/>
            <person name="Doyle S."/>
            <person name="Anderson J.B."/>
            <person name="Grigoriev I.V."/>
            <person name="Gueldener U."/>
            <person name="Muensterkoetter M."/>
            <person name="Nagy L.G."/>
        </authorList>
    </citation>
    <scope>NUCLEOTIDE SEQUENCE [LARGE SCALE GENOMIC DNA]</scope>
    <source>
        <strain evidence="2">28-4</strain>
    </source>
</reference>
<dbReference type="AlphaFoldDB" id="A0A2H3BA61"/>
<accession>A0A2H3BA61</accession>
<organism evidence="1 2">
    <name type="scientific">Armillaria solidipes</name>
    <dbReference type="NCBI Taxonomy" id="1076256"/>
    <lineage>
        <taxon>Eukaryota</taxon>
        <taxon>Fungi</taxon>
        <taxon>Dikarya</taxon>
        <taxon>Basidiomycota</taxon>
        <taxon>Agaricomycotina</taxon>
        <taxon>Agaricomycetes</taxon>
        <taxon>Agaricomycetidae</taxon>
        <taxon>Agaricales</taxon>
        <taxon>Marasmiineae</taxon>
        <taxon>Physalacriaceae</taxon>
        <taxon>Armillaria</taxon>
    </lineage>
</organism>
<dbReference type="Proteomes" id="UP000218334">
    <property type="component" value="Unassembled WGS sequence"/>
</dbReference>
<gene>
    <name evidence="1" type="ORF">ARMSODRAFT_1021357</name>
</gene>
<proteinExistence type="predicted"/>
<evidence type="ECO:0000313" key="1">
    <source>
        <dbReference type="EMBL" id="PBK66560.1"/>
    </source>
</evidence>
<evidence type="ECO:0000313" key="2">
    <source>
        <dbReference type="Proteomes" id="UP000218334"/>
    </source>
</evidence>
<name>A0A2H3BA61_9AGAR</name>
<protein>
    <submittedName>
        <fullName evidence="1">Uncharacterized protein</fullName>
    </submittedName>
</protein>
<dbReference type="EMBL" id="KZ293440">
    <property type="protein sequence ID" value="PBK66560.1"/>
    <property type="molecule type" value="Genomic_DNA"/>
</dbReference>